<feature type="compositionally biased region" description="Low complexity" evidence="7">
    <location>
        <begin position="665"/>
        <end position="677"/>
    </location>
</feature>
<feature type="compositionally biased region" description="Pro residues" evidence="7">
    <location>
        <begin position="705"/>
        <end position="714"/>
    </location>
</feature>
<feature type="domain" description="Disease resistance R13L4/SHOC-2-like LRR" evidence="11">
    <location>
        <begin position="759"/>
        <end position="1049"/>
    </location>
</feature>
<dbReference type="InterPro" id="IPR038005">
    <property type="entry name" value="RX-like_CC"/>
</dbReference>
<dbReference type="InterPro" id="IPR032675">
    <property type="entry name" value="LRR_dom_sf"/>
</dbReference>
<dbReference type="Pfam" id="PF18052">
    <property type="entry name" value="Rx_N"/>
    <property type="match status" value="1"/>
</dbReference>
<organism evidence="12 13">
    <name type="scientific">Paspalum notatum var. saurae</name>
    <dbReference type="NCBI Taxonomy" id="547442"/>
    <lineage>
        <taxon>Eukaryota</taxon>
        <taxon>Viridiplantae</taxon>
        <taxon>Streptophyta</taxon>
        <taxon>Embryophyta</taxon>
        <taxon>Tracheophyta</taxon>
        <taxon>Spermatophyta</taxon>
        <taxon>Magnoliopsida</taxon>
        <taxon>Liliopsida</taxon>
        <taxon>Poales</taxon>
        <taxon>Poaceae</taxon>
        <taxon>PACMAD clade</taxon>
        <taxon>Panicoideae</taxon>
        <taxon>Andropogonodae</taxon>
        <taxon>Paspaleae</taxon>
        <taxon>Paspalinae</taxon>
        <taxon>Paspalum</taxon>
    </lineage>
</organism>
<dbReference type="Gene3D" id="1.10.10.10">
    <property type="entry name" value="Winged helix-like DNA-binding domain superfamily/Winged helix DNA-binding domain"/>
    <property type="match status" value="1"/>
</dbReference>
<dbReference type="Pfam" id="PF23598">
    <property type="entry name" value="LRR_14"/>
    <property type="match status" value="2"/>
</dbReference>
<dbReference type="InterPro" id="IPR042197">
    <property type="entry name" value="Apaf_helical"/>
</dbReference>
<evidence type="ECO:0000313" key="12">
    <source>
        <dbReference type="EMBL" id="WVZ53674.1"/>
    </source>
</evidence>
<dbReference type="CDD" id="cd14798">
    <property type="entry name" value="RX-CC_like"/>
    <property type="match status" value="1"/>
</dbReference>
<dbReference type="InterPro" id="IPR055414">
    <property type="entry name" value="LRR_R13L4/SHOC2-like"/>
</dbReference>
<dbReference type="InterPro" id="IPR027417">
    <property type="entry name" value="P-loop_NTPase"/>
</dbReference>
<dbReference type="EMBL" id="CP144745">
    <property type="protein sequence ID" value="WVZ53674.1"/>
    <property type="molecule type" value="Genomic_DNA"/>
</dbReference>
<dbReference type="GO" id="GO:0043531">
    <property type="term" value="F:ADP binding"/>
    <property type="evidence" value="ECO:0007669"/>
    <property type="project" value="InterPro"/>
</dbReference>
<dbReference type="Gene3D" id="1.20.5.4130">
    <property type="match status" value="1"/>
</dbReference>
<feature type="domain" description="Disease resistance N-terminal" evidence="9">
    <location>
        <begin position="7"/>
        <end position="97"/>
    </location>
</feature>
<evidence type="ECO:0000256" key="2">
    <source>
        <dbReference type="ARBA" id="ARBA00022614"/>
    </source>
</evidence>
<dbReference type="SUPFAM" id="SSF52540">
    <property type="entry name" value="P-loop containing nucleoside triphosphate hydrolases"/>
    <property type="match status" value="1"/>
</dbReference>
<dbReference type="InterPro" id="IPR058922">
    <property type="entry name" value="WHD_DRP"/>
</dbReference>
<evidence type="ECO:0000256" key="5">
    <source>
        <dbReference type="ARBA" id="ARBA00022821"/>
    </source>
</evidence>
<dbReference type="Pfam" id="PF23559">
    <property type="entry name" value="WHD_DRP"/>
    <property type="match status" value="1"/>
</dbReference>
<evidence type="ECO:0000259" key="10">
    <source>
        <dbReference type="Pfam" id="PF23559"/>
    </source>
</evidence>
<dbReference type="GO" id="GO:0009626">
    <property type="term" value="P:plant-type hypersensitive response"/>
    <property type="evidence" value="ECO:0007669"/>
    <property type="project" value="UniProtKB-ARBA"/>
</dbReference>
<feature type="compositionally biased region" description="Low complexity" evidence="7">
    <location>
        <begin position="689"/>
        <end position="704"/>
    </location>
</feature>
<evidence type="ECO:0000259" key="9">
    <source>
        <dbReference type="Pfam" id="PF18052"/>
    </source>
</evidence>
<evidence type="ECO:0000259" key="8">
    <source>
        <dbReference type="Pfam" id="PF00931"/>
    </source>
</evidence>
<name>A0AAQ3PVV0_PASNO</name>
<proteinExistence type="inferred from homology"/>
<dbReference type="InterPro" id="IPR002182">
    <property type="entry name" value="NB-ARC"/>
</dbReference>
<evidence type="ECO:0000313" key="13">
    <source>
        <dbReference type="Proteomes" id="UP001341281"/>
    </source>
</evidence>
<evidence type="ECO:0000256" key="7">
    <source>
        <dbReference type="SAM" id="MobiDB-lite"/>
    </source>
</evidence>
<sequence>MDIVTGAISNLVPKLGELLKAEYDLQKGVRKRVESLQTELQSISAVLHKVAQQMPDQLDDQVRTWAHEVRTVSYDMEDILDTFLVRVEGREPATSDRFRRLLDKTKSRHKIASAIKDIKKQLQEVADRRGRYMVGDIMAKSNVMTVDPRLSTLYNDVTKLVGMDKASDELISMLSSQCDNGEFMNKVKKVCILGPGGWGKTTLVKVVYEKLKTSFGCGAFVPVGRNPDIKKVLKDILIYLDRQHYTTCFNMIILDERQLIDEVRGFLKNKRYFIIVDDLWEMQSWETIKLAFIENNCGSRIVTTTRKFKVATDVGQVYNIKSLSDDESRELFYTRIFGVEADCVDDLRDKVSDKILKRCGGVPLAIITMANLLEGKSMEEWSEVHNSIGSSYKDNYHIESTMRILSFSYYDLPSHLKTCLLYLSMFPDDCVISKGPSIWKWIAEGFVPKEKGTGLFQLGEGYFNELVHRSMIQAVEFDEEEGIVQGCRVHDMVLDLIRSLSHEEKFLYMLDGLDTEETLPQTSVRRLAHQNRTVDHNPRARNMGMPQLRSFVTCRCAINKLTPLSSFRVLRVLAIESCVFKGGYGLEHLGNLLHLRTHQSVTFNSRSSLLSHRSLFSTRPLPPPVRPGPQRRRPPRAPSRRPSTRGTATDPGLPSGRRPRHPSTRGAAAGPVPQAAARRPEAPPPTLVSRPPAAGPAPQAAAAPPASPRPPEAPPHSRMPAADPVLPSALGHTAGPACFRRRRRPTSILWTQATEKKTRGMLTSLEELRMYRGADDRSARRVVKELGNLTALRVLRAGIAVLDANMERDLVKSLCNLTNIQYLQLEIILPGIDAVHASPWMSEVSWEAEGFVLPRQLRHLLLGCIIFSSLPSWVNPSYLPNLTHLCLHVDAIYEKDLKIIGLIPELSDLLLLTNSSVTISNIANCAYFHKLKSYSMLSSMFQFLRNDDSSISFHMWNGEDDIPFGPKKDGEGSIVPTIMPGLEFLEFFFFARTMKDRNGYCSNIGLEYLTALQKVTIRIGCEGVSAAEVEKAEGALRHAAEVHPNRPTLELIRHFEDKMILASD</sequence>
<evidence type="ECO:0000256" key="4">
    <source>
        <dbReference type="ARBA" id="ARBA00022741"/>
    </source>
</evidence>
<feature type="domain" description="NB-ARC" evidence="8">
    <location>
        <begin position="185"/>
        <end position="337"/>
    </location>
</feature>
<feature type="domain" description="Disease resistance protein winged helix" evidence="10">
    <location>
        <begin position="425"/>
        <end position="497"/>
    </location>
</feature>
<dbReference type="PANTHER" id="PTHR23155:SF1116">
    <property type="entry name" value="OS12G0273300 PROTEIN"/>
    <property type="match status" value="1"/>
</dbReference>
<dbReference type="InterPro" id="IPR041118">
    <property type="entry name" value="Rx_N"/>
</dbReference>
<dbReference type="InterPro" id="IPR036388">
    <property type="entry name" value="WH-like_DNA-bd_sf"/>
</dbReference>
<protein>
    <submittedName>
        <fullName evidence="12">Uncharacterized protein</fullName>
    </submittedName>
</protein>
<evidence type="ECO:0000256" key="3">
    <source>
        <dbReference type="ARBA" id="ARBA00022737"/>
    </source>
</evidence>
<keyword evidence="13" id="KW-1185">Reference proteome</keyword>
<keyword evidence="6" id="KW-0175">Coiled coil</keyword>
<dbReference type="SUPFAM" id="SSF52058">
    <property type="entry name" value="L domain-like"/>
    <property type="match status" value="1"/>
</dbReference>
<keyword evidence="2" id="KW-0433">Leucine-rich repeat</keyword>
<dbReference type="AlphaFoldDB" id="A0AAQ3PVV0"/>
<evidence type="ECO:0000256" key="1">
    <source>
        <dbReference type="ARBA" id="ARBA00008894"/>
    </source>
</evidence>
<gene>
    <name evidence="12" type="ORF">U9M48_004579</name>
</gene>
<feature type="domain" description="Disease resistance R13L4/SHOC-2-like LRR" evidence="11">
    <location>
        <begin position="547"/>
        <end position="596"/>
    </location>
</feature>
<dbReference type="Gene3D" id="3.40.50.300">
    <property type="entry name" value="P-loop containing nucleotide triphosphate hydrolases"/>
    <property type="match status" value="1"/>
</dbReference>
<dbReference type="Gene3D" id="1.10.8.430">
    <property type="entry name" value="Helical domain of apoptotic protease-activating factors"/>
    <property type="match status" value="1"/>
</dbReference>
<dbReference type="FunFam" id="1.10.10.10:FF:000322">
    <property type="entry name" value="Probable disease resistance protein At1g63360"/>
    <property type="match status" value="1"/>
</dbReference>
<keyword evidence="5" id="KW-0611">Plant defense</keyword>
<reference evidence="12 13" key="1">
    <citation type="submission" date="2024-02" db="EMBL/GenBank/DDBJ databases">
        <title>High-quality chromosome-scale genome assembly of Pensacola bahiagrass (Paspalum notatum Flugge var. saurae).</title>
        <authorList>
            <person name="Vega J.M."/>
            <person name="Podio M."/>
            <person name="Orjuela J."/>
            <person name="Siena L.A."/>
            <person name="Pessino S.C."/>
            <person name="Combes M.C."/>
            <person name="Mariac C."/>
            <person name="Albertini E."/>
            <person name="Pupilli F."/>
            <person name="Ortiz J.P.A."/>
            <person name="Leblanc O."/>
        </authorList>
    </citation>
    <scope>NUCLEOTIDE SEQUENCE [LARGE SCALE GENOMIC DNA]</scope>
    <source>
        <strain evidence="12">R1</strain>
        <tissue evidence="12">Leaf</tissue>
    </source>
</reference>
<dbReference type="Proteomes" id="UP001341281">
    <property type="component" value="Chromosome 01"/>
</dbReference>
<dbReference type="PRINTS" id="PR00364">
    <property type="entry name" value="DISEASERSIST"/>
</dbReference>
<feature type="compositionally biased region" description="Basic residues" evidence="7">
    <location>
        <begin position="629"/>
        <end position="643"/>
    </location>
</feature>
<keyword evidence="4" id="KW-0547">Nucleotide-binding</keyword>
<accession>A0AAQ3PVV0</accession>
<dbReference type="Pfam" id="PF00931">
    <property type="entry name" value="NB-ARC"/>
    <property type="match status" value="1"/>
</dbReference>
<feature type="region of interest" description="Disordered" evidence="7">
    <location>
        <begin position="614"/>
        <end position="738"/>
    </location>
</feature>
<evidence type="ECO:0000259" key="11">
    <source>
        <dbReference type="Pfam" id="PF23598"/>
    </source>
</evidence>
<dbReference type="Gene3D" id="3.80.10.10">
    <property type="entry name" value="Ribonuclease Inhibitor"/>
    <property type="match status" value="1"/>
</dbReference>
<comment type="similarity">
    <text evidence="1">Belongs to the disease resistance NB-LRR family.</text>
</comment>
<keyword evidence="3" id="KW-0677">Repeat</keyword>
<dbReference type="GO" id="GO:0042742">
    <property type="term" value="P:defense response to bacterium"/>
    <property type="evidence" value="ECO:0007669"/>
    <property type="project" value="UniProtKB-ARBA"/>
</dbReference>
<dbReference type="InterPro" id="IPR044974">
    <property type="entry name" value="Disease_R_plants"/>
</dbReference>
<dbReference type="PANTHER" id="PTHR23155">
    <property type="entry name" value="DISEASE RESISTANCE PROTEIN RP"/>
    <property type="match status" value="1"/>
</dbReference>
<evidence type="ECO:0000256" key="6">
    <source>
        <dbReference type="ARBA" id="ARBA00023054"/>
    </source>
</evidence>
<dbReference type="GO" id="GO:0002758">
    <property type="term" value="P:innate immune response-activating signaling pathway"/>
    <property type="evidence" value="ECO:0007669"/>
    <property type="project" value="UniProtKB-ARBA"/>
</dbReference>